<evidence type="ECO:0000313" key="3">
    <source>
        <dbReference type="Proteomes" id="UP001595998"/>
    </source>
</evidence>
<accession>A0ABV8XR97</accession>
<dbReference type="NCBIfam" id="TIGR02688">
    <property type="entry name" value="BREX system Lon protease-like protein BrxL"/>
    <property type="match status" value="1"/>
</dbReference>
<evidence type="ECO:0000313" key="2">
    <source>
        <dbReference type="EMBL" id="MFC4427127.1"/>
    </source>
</evidence>
<evidence type="ECO:0000259" key="1">
    <source>
        <dbReference type="Pfam" id="PF20442"/>
    </source>
</evidence>
<proteinExistence type="predicted"/>
<dbReference type="Proteomes" id="UP001595998">
    <property type="component" value="Unassembled WGS sequence"/>
</dbReference>
<organism evidence="2 3">
    <name type="scientific">Deinococcus navajonensis</name>
    <dbReference type="NCBI Taxonomy" id="309884"/>
    <lineage>
        <taxon>Bacteria</taxon>
        <taxon>Thermotogati</taxon>
        <taxon>Deinococcota</taxon>
        <taxon>Deinococci</taxon>
        <taxon>Deinococcales</taxon>
        <taxon>Deinococcaceae</taxon>
        <taxon>Deinococcus</taxon>
    </lineage>
</organism>
<dbReference type="EMBL" id="JBHSEH010000017">
    <property type="protein sequence ID" value="MFC4427127.1"/>
    <property type="molecule type" value="Genomic_DNA"/>
</dbReference>
<gene>
    <name evidence="2" type="primary">brxL</name>
    <name evidence="2" type="ORF">ACFOZ9_13000</name>
</gene>
<feature type="domain" description="BREX system Lon protease-like BrxL N-terminal" evidence="1">
    <location>
        <begin position="8"/>
        <end position="132"/>
    </location>
</feature>
<dbReference type="InterPro" id="IPR014061">
    <property type="entry name" value="BrxL-like"/>
</dbReference>
<name>A0ABV8XR97_9DEIO</name>
<dbReference type="Pfam" id="PF13337">
    <property type="entry name" value="BrxL_ATPase"/>
    <property type="match status" value="1"/>
</dbReference>
<reference evidence="3" key="1">
    <citation type="journal article" date="2019" name="Int. J. Syst. Evol. Microbiol.">
        <title>The Global Catalogue of Microorganisms (GCM) 10K type strain sequencing project: providing services to taxonomists for standard genome sequencing and annotation.</title>
        <authorList>
            <consortium name="The Broad Institute Genomics Platform"/>
            <consortium name="The Broad Institute Genome Sequencing Center for Infectious Disease"/>
            <person name="Wu L."/>
            <person name="Ma J."/>
        </authorList>
    </citation>
    <scope>NUCLEOTIDE SEQUENCE [LARGE SCALE GENOMIC DNA]</scope>
    <source>
        <strain evidence="3">CCUG 56029</strain>
    </source>
</reference>
<dbReference type="InterPro" id="IPR046838">
    <property type="entry name" value="BrxL_N"/>
</dbReference>
<sequence length="444" mass="50106">MNSAYPPAFQSRLLAKHLTRQRIFHRIPRYVVEYLLAKFAPTGDPAAVERVQRLLQDHYLTIDQREYVKDQLLRTGRFVLIDELRVTVDLQQREHSAHLQSLGKIRVNVPFDLPARSPAVLHGSWGTITLAYDSARGQAQVTDFQPFQVSAPRLDEFVEARRAMTEDRWLTLLLRSVGLEPQSMPRRLRLLYLLRLAPLVEGNLNLMELGPRQTGKTFLLRNTSPDAFVISGGKATPAALLYNQATRTPGVIPTHKAVLFDEIAHTSWTDPALLSSLKDYMESGQFSRGDQTFQADASLIFMGNADHAQQPLHAALPRALARDTAFLDRLHGLIPGFEFPKLTDQHLTSEFGLVTDYLAEIFSALRGEPTQPLLPHLFPADLTTRDRRSIEKLTSALLKLLYPAGDCPEAVMVELQRLATELRQRVQHELHLLNPLEFPKVNSG</sequence>
<protein>
    <submittedName>
        <fullName evidence="2">BREX system Lon protease-like protein BrxL</fullName>
    </submittedName>
</protein>
<keyword evidence="3" id="KW-1185">Reference proteome</keyword>
<dbReference type="Pfam" id="PF20442">
    <property type="entry name" value="BrxL_N"/>
    <property type="match status" value="1"/>
</dbReference>
<comment type="caution">
    <text evidence="2">The sequence shown here is derived from an EMBL/GenBank/DDBJ whole genome shotgun (WGS) entry which is preliminary data.</text>
</comment>
<dbReference type="RefSeq" id="WP_380040305.1">
    <property type="nucleotide sequence ID" value="NZ_JBHSEH010000017.1"/>
</dbReference>